<dbReference type="GO" id="GO:0016668">
    <property type="term" value="F:oxidoreductase activity, acting on a sulfur group of donors, NAD(P) as acceptor"/>
    <property type="evidence" value="ECO:0007669"/>
    <property type="project" value="InterPro"/>
</dbReference>
<dbReference type="PRINTS" id="PR00411">
    <property type="entry name" value="PNDRDTASEI"/>
</dbReference>
<dbReference type="KEGG" id="cpeg:CPELA_03500"/>
<sequence length="465" mass="50308">MVAAVDPNNSKHSTEKRHFVNQEQHDYDVAVIGFGKAGKTIARKRAEAGDSVVLFEQSPRMYGGTCINVGCVPTKKLLFEAHKTTGSDARARWEEIKEARNALVSTMNEANLDMVEQAGVKVVTARAKFVGAREIEADQQRYRAKTVIINTGASARTLDIPGIDDPRVVDSTGVQFLEQLPKQLLIVGGGPIAMEFASLFISLDVQVRMLDQSPQFGGPFDRDVADAVLEHLQDQGLEFIASADVQRIDADEQLKVHATVDGAERSFDADAVLVAIGRQANTQDLGLEHAGVDVDDRGSVVVDKHLHTSADGVYAVGDVNGGPQFTYISFDDHRVVLDDRWGEGARDTADRVIPTATYIDPPLATVGRNEAQLEREGISFEAKKAKIADIAVMPRPKIVEQTTGMAKFLIGEDDQILGATLWCVDSQEIINTVALAMRVGMTATELGGQIITHPANSEVLNGVLG</sequence>
<evidence type="ECO:0000256" key="6">
    <source>
        <dbReference type="ARBA" id="ARBA00023157"/>
    </source>
</evidence>
<evidence type="ECO:0000259" key="14">
    <source>
        <dbReference type="Pfam" id="PF07992"/>
    </source>
</evidence>
<feature type="region of interest" description="Disordered" evidence="12">
    <location>
        <begin position="1"/>
        <end position="20"/>
    </location>
</feature>
<dbReference type="InterPro" id="IPR036188">
    <property type="entry name" value="FAD/NAD-bd_sf"/>
</dbReference>
<dbReference type="SUPFAM" id="SSF55424">
    <property type="entry name" value="FAD/NAD-linked reductases, dimerisation (C-terminal) domain"/>
    <property type="match status" value="1"/>
</dbReference>
<evidence type="ECO:0000256" key="12">
    <source>
        <dbReference type="SAM" id="MobiDB-lite"/>
    </source>
</evidence>
<dbReference type="Pfam" id="PF07992">
    <property type="entry name" value="Pyr_redox_2"/>
    <property type="match status" value="1"/>
</dbReference>
<dbReference type="InterPro" id="IPR012999">
    <property type="entry name" value="Pyr_OxRdtase_I_AS"/>
</dbReference>
<feature type="disulfide bond" description="Redox-active" evidence="10">
    <location>
        <begin position="66"/>
        <end position="71"/>
    </location>
</feature>
<dbReference type="InterPro" id="IPR004099">
    <property type="entry name" value="Pyr_nucl-diS_OxRdtase_dimer"/>
</dbReference>
<keyword evidence="9" id="KW-0547">Nucleotide-binding</keyword>
<dbReference type="PIRSF" id="PIRSF000350">
    <property type="entry name" value="Mercury_reductase_MerA"/>
    <property type="match status" value="1"/>
</dbReference>
<dbReference type="Gene3D" id="3.50.50.60">
    <property type="entry name" value="FAD/NAD(P)-binding domain"/>
    <property type="match status" value="2"/>
</dbReference>
<evidence type="ECO:0000313" key="15">
    <source>
        <dbReference type="EMBL" id="QAU51979.1"/>
    </source>
</evidence>
<dbReference type="PANTHER" id="PTHR43014">
    <property type="entry name" value="MERCURIC REDUCTASE"/>
    <property type="match status" value="1"/>
</dbReference>
<feature type="active site" description="Proton acceptor" evidence="8">
    <location>
        <position position="453"/>
    </location>
</feature>
<dbReference type="PANTHER" id="PTHR43014:SF4">
    <property type="entry name" value="PYRIDINE NUCLEOTIDE-DISULFIDE OXIDOREDUCTASE RCLA-RELATED"/>
    <property type="match status" value="1"/>
</dbReference>
<keyword evidence="4" id="KW-0521">NADP</keyword>
<evidence type="ECO:0000256" key="7">
    <source>
        <dbReference type="ARBA" id="ARBA00023284"/>
    </source>
</evidence>
<name>A0A410W7Q4_9CORY</name>
<evidence type="ECO:0000256" key="3">
    <source>
        <dbReference type="ARBA" id="ARBA00022827"/>
    </source>
</evidence>
<dbReference type="EC" id="1.16.1.1" evidence="15"/>
<dbReference type="InterPro" id="IPR016156">
    <property type="entry name" value="FAD/NAD-linked_Rdtase_dimer_sf"/>
</dbReference>
<evidence type="ECO:0000256" key="10">
    <source>
        <dbReference type="PIRSR" id="PIRSR000350-4"/>
    </source>
</evidence>
<evidence type="ECO:0000256" key="2">
    <source>
        <dbReference type="ARBA" id="ARBA00022630"/>
    </source>
</evidence>
<dbReference type="PROSITE" id="PS00076">
    <property type="entry name" value="PYRIDINE_REDOX_1"/>
    <property type="match status" value="1"/>
</dbReference>
<dbReference type="Gene3D" id="3.30.390.30">
    <property type="match status" value="1"/>
</dbReference>
<keyword evidence="6" id="KW-1015">Disulfide bond</keyword>
<evidence type="ECO:0000313" key="16">
    <source>
        <dbReference type="Proteomes" id="UP000288929"/>
    </source>
</evidence>
<evidence type="ECO:0000259" key="13">
    <source>
        <dbReference type="Pfam" id="PF02852"/>
    </source>
</evidence>
<dbReference type="InterPro" id="IPR001100">
    <property type="entry name" value="Pyr_nuc-diS_OxRdtase"/>
</dbReference>
<gene>
    <name evidence="15" type="primary">merA</name>
    <name evidence="15" type="ORF">CPELA_03500</name>
</gene>
<evidence type="ECO:0000256" key="4">
    <source>
        <dbReference type="ARBA" id="ARBA00022857"/>
    </source>
</evidence>
<proteinExistence type="inferred from homology"/>
<dbReference type="InterPro" id="IPR023753">
    <property type="entry name" value="FAD/NAD-binding_dom"/>
</dbReference>
<comment type="similarity">
    <text evidence="1 11">Belongs to the class-I pyridine nucleotide-disulfide oxidoreductase family.</text>
</comment>
<feature type="binding site" evidence="9">
    <location>
        <position position="75"/>
    </location>
    <ligand>
        <name>FAD</name>
        <dbReference type="ChEBI" id="CHEBI:57692"/>
    </ligand>
</feature>
<reference evidence="15 16" key="1">
    <citation type="submission" date="2019-01" db="EMBL/GenBank/DDBJ databases">
        <authorList>
            <person name="Ruckert C."/>
            <person name="Busche T."/>
            <person name="Kalinowski J."/>
        </authorList>
    </citation>
    <scope>NUCLEOTIDE SEQUENCE [LARGE SCALE GENOMIC DNA]</scope>
    <source>
        <strain evidence="15 16">136/3</strain>
    </source>
</reference>
<feature type="binding site" evidence="9">
    <location>
        <position position="318"/>
    </location>
    <ligand>
        <name>FAD</name>
        <dbReference type="ChEBI" id="CHEBI:57692"/>
    </ligand>
</feature>
<feature type="binding site" evidence="9">
    <location>
        <begin position="188"/>
        <end position="195"/>
    </location>
    <ligand>
        <name>NAD(+)</name>
        <dbReference type="ChEBI" id="CHEBI:57540"/>
    </ligand>
</feature>
<feature type="domain" description="Pyridine nucleotide-disulphide oxidoreductase dimerisation" evidence="13">
    <location>
        <begin position="353"/>
        <end position="460"/>
    </location>
</feature>
<evidence type="ECO:0000256" key="11">
    <source>
        <dbReference type="RuleBase" id="RU003691"/>
    </source>
</evidence>
<keyword evidence="5 11" id="KW-0560">Oxidoreductase</keyword>
<dbReference type="PRINTS" id="PR00368">
    <property type="entry name" value="FADPNR"/>
</dbReference>
<dbReference type="OrthoDB" id="9800167at2"/>
<comment type="cofactor">
    <cofactor evidence="9">
        <name>FAD</name>
        <dbReference type="ChEBI" id="CHEBI:57692"/>
    </cofactor>
    <text evidence="9">Binds 1 FAD per subunit.</text>
</comment>
<dbReference type="EMBL" id="CP035299">
    <property type="protein sequence ID" value="QAU51979.1"/>
    <property type="molecule type" value="Genomic_DNA"/>
</dbReference>
<dbReference type="Pfam" id="PF02852">
    <property type="entry name" value="Pyr_redox_dim"/>
    <property type="match status" value="1"/>
</dbReference>
<dbReference type="GO" id="GO:0050660">
    <property type="term" value="F:flavin adenine dinucleotide binding"/>
    <property type="evidence" value="ECO:0007669"/>
    <property type="project" value="TreeGrafter"/>
</dbReference>
<dbReference type="GO" id="GO:0003955">
    <property type="term" value="F:NAD(P)H dehydrogenase (quinone) activity"/>
    <property type="evidence" value="ECO:0007669"/>
    <property type="project" value="TreeGrafter"/>
</dbReference>
<keyword evidence="2 11" id="KW-0285">Flavoprotein</keyword>
<dbReference type="AlphaFoldDB" id="A0A410W7Q4"/>
<evidence type="ECO:0000256" key="1">
    <source>
        <dbReference type="ARBA" id="ARBA00007532"/>
    </source>
</evidence>
<evidence type="ECO:0000256" key="8">
    <source>
        <dbReference type="PIRSR" id="PIRSR000350-2"/>
    </source>
</evidence>
<evidence type="ECO:0000256" key="5">
    <source>
        <dbReference type="ARBA" id="ARBA00023002"/>
    </source>
</evidence>
<feature type="binding site" evidence="9">
    <location>
        <position position="277"/>
    </location>
    <ligand>
        <name>NAD(+)</name>
        <dbReference type="ChEBI" id="CHEBI:57540"/>
    </ligand>
</feature>
<keyword evidence="3 9" id="KW-0274">FAD</keyword>
<keyword evidence="9" id="KW-0520">NAD</keyword>
<keyword evidence="16" id="KW-1185">Reference proteome</keyword>
<accession>A0A410W7Q4</accession>
<evidence type="ECO:0000256" key="9">
    <source>
        <dbReference type="PIRSR" id="PIRSR000350-3"/>
    </source>
</evidence>
<dbReference type="Proteomes" id="UP000288929">
    <property type="component" value="Chromosome"/>
</dbReference>
<dbReference type="GO" id="GO:0016152">
    <property type="term" value="F:mercury (II) reductase (NADP+) activity"/>
    <property type="evidence" value="ECO:0007669"/>
    <property type="project" value="UniProtKB-EC"/>
</dbReference>
<keyword evidence="7 11" id="KW-0676">Redox-active center</keyword>
<dbReference type="SUPFAM" id="SSF51905">
    <property type="entry name" value="FAD/NAD(P)-binding domain"/>
    <property type="match status" value="1"/>
</dbReference>
<organism evidence="15 16">
    <name type="scientific">Corynebacterium pelargi</name>
    <dbReference type="NCBI Taxonomy" id="1471400"/>
    <lineage>
        <taxon>Bacteria</taxon>
        <taxon>Bacillati</taxon>
        <taxon>Actinomycetota</taxon>
        <taxon>Actinomycetes</taxon>
        <taxon>Mycobacteriales</taxon>
        <taxon>Corynebacteriaceae</taxon>
        <taxon>Corynebacterium</taxon>
    </lineage>
</organism>
<feature type="domain" description="FAD/NAD(P)-binding" evidence="14">
    <location>
        <begin position="27"/>
        <end position="328"/>
    </location>
</feature>
<protein>
    <submittedName>
        <fullName evidence="15">Mercuric reductase</fullName>
        <ecNumber evidence="15">1.16.1.1</ecNumber>
    </submittedName>
</protein>